<dbReference type="EMBL" id="DXET01000068">
    <property type="protein sequence ID" value="HIX80860.1"/>
    <property type="molecule type" value="Genomic_DNA"/>
</dbReference>
<comment type="caution">
    <text evidence="2">The sequence shown here is derived from an EMBL/GenBank/DDBJ whole genome shotgun (WGS) entry which is preliminary data.</text>
</comment>
<feature type="transmembrane region" description="Helical" evidence="1">
    <location>
        <begin position="153"/>
        <end position="177"/>
    </location>
</feature>
<dbReference type="AlphaFoldDB" id="A0A9D2BL89"/>
<dbReference type="Proteomes" id="UP000886724">
    <property type="component" value="Unassembled WGS sequence"/>
</dbReference>
<evidence type="ECO:0000313" key="3">
    <source>
        <dbReference type="Proteomes" id="UP000886724"/>
    </source>
</evidence>
<name>A0A9D2BL89_9FIRM</name>
<protein>
    <submittedName>
        <fullName evidence="2">ABC-2 transporter permease</fullName>
    </submittedName>
</protein>
<gene>
    <name evidence="2" type="ORF">H9980_02670</name>
</gene>
<feature type="transmembrane region" description="Helical" evidence="1">
    <location>
        <begin position="183"/>
        <end position="207"/>
    </location>
</feature>
<organism evidence="2 3">
    <name type="scientific">Candidatus Erysipelatoclostridium merdavium</name>
    <dbReference type="NCBI Taxonomy" id="2838566"/>
    <lineage>
        <taxon>Bacteria</taxon>
        <taxon>Bacillati</taxon>
        <taxon>Bacillota</taxon>
        <taxon>Erysipelotrichia</taxon>
        <taxon>Erysipelotrichales</taxon>
        <taxon>Erysipelotrichales incertae sedis</taxon>
    </lineage>
</organism>
<proteinExistence type="predicted"/>
<feature type="transmembrane region" description="Helical" evidence="1">
    <location>
        <begin position="9"/>
        <end position="29"/>
    </location>
</feature>
<evidence type="ECO:0000313" key="2">
    <source>
        <dbReference type="EMBL" id="HIX80860.1"/>
    </source>
</evidence>
<evidence type="ECO:0000256" key="1">
    <source>
        <dbReference type="SAM" id="Phobius"/>
    </source>
</evidence>
<feature type="transmembrane region" description="Helical" evidence="1">
    <location>
        <begin position="35"/>
        <end position="55"/>
    </location>
</feature>
<keyword evidence="1" id="KW-1133">Transmembrane helix</keyword>
<feature type="transmembrane region" description="Helical" evidence="1">
    <location>
        <begin position="82"/>
        <end position="101"/>
    </location>
</feature>
<feature type="transmembrane region" description="Helical" evidence="1">
    <location>
        <begin position="121"/>
        <end position="141"/>
    </location>
</feature>
<keyword evidence="1" id="KW-0812">Transmembrane</keyword>
<reference evidence="2" key="1">
    <citation type="journal article" date="2021" name="PeerJ">
        <title>Extensive microbial diversity within the chicken gut microbiome revealed by metagenomics and culture.</title>
        <authorList>
            <person name="Gilroy R."/>
            <person name="Ravi A."/>
            <person name="Getino M."/>
            <person name="Pursley I."/>
            <person name="Horton D.L."/>
            <person name="Alikhan N.F."/>
            <person name="Baker D."/>
            <person name="Gharbi K."/>
            <person name="Hall N."/>
            <person name="Watson M."/>
            <person name="Adriaenssens E.M."/>
            <person name="Foster-Nyarko E."/>
            <person name="Jarju S."/>
            <person name="Secka A."/>
            <person name="Antonio M."/>
            <person name="Oren A."/>
            <person name="Chaudhuri R.R."/>
            <person name="La Ragione R."/>
            <person name="Hildebrand F."/>
            <person name="Pallen M.J."/>
        </authorList>
    </citation>
    <scope>NUCLEOTIDE SEQUENCE</scope>
    <source>
        <strain evidence="2">ChiGjej1B1-14440</strain>
    </source>
</reference>
<dbReference type="InterPro" id="IPR025699">
    <property type="entry name" value="ABC2_memb-like"/>
</dbReference>
<sequence>MIGLIKKDLYYLMTSWKVIVLSIVIIAWFATTKNIGAIIITVLPTFFGLSILGCIQQDAQKKWHEYYKILPIVPNQIVASRYLAYLCFVGIGFIFAAIYGYGVQFSLGIESLGKNFTMMQAFQLGGTLALGFASFFIPATYYNKGEKMEVSMIISSFFSFGTIYLASKLLKFIGVNLMDYSHIIIQILFVVSIIAFIISWLISNLIYNKKRYN</sequence>
<keyword evidence="1" id="KW-0472">Membrane</keyword>
<reference evidence="2" key="2">
    <citation type="submission" date="2021-04" db="EMBL/GenBank/DDBJ databases">
        <authorList>
            <person name="Gilroy R."/>
        </authorList>
    </citation>
    <scope>NUCLEOTIDE SEQUENCE</scope>
    <source>
        <strain evidence="2">ChiGjej1B1-14440</strain>
    </source>
</reference>
<dbReference type="Pfam" id="PF13346">
    <property type="entry name" value="ABC2_membrane_5"/>
    <property type="match status" value="1"/>
</dbReference>
<accession>A0A9D2BL89</accession>